<keyword evidence="1" id="KW-1133">Transmembrane helix</keyword>
<dbReference type="STRING" id="525245.HMPREF0044_0103"/>
<evidence type="ECO:0000313" key="3">
    <source>
        <dbReference type="Proteomes" id="UP000010301"/>
    </source>
</evidence>
<evidence type="ECO:0008006" key="4">
    <source>
        <dbReference type="Google" id="ProtNLM"/>
    </source>
</evidence>
<gene>
    <name evidence="2" type="ORF">HMPREF0044_0103</name>
</gene>
<sequence>MHSTLTNQILQSAQPDPEQIQSDLWWEMLKPEYLLKYDWMRYILNLILRPLKGLGGTSTSTISALLWVLLGVIIIFIGWWAWRTWRPRKKISADTTEELLIDPSISPQEYYQQALALRETDPDEAVKHAFRCSVAILDRAEVITVTPGRTAGEVAILMRRNFPDLSETINASATAFNTAAYSLEPAPRINVNDVNTVLILADALRTRVESKATGANVAPVATPTPQWEVSL</sequence>
<evidence type="ECO:0000256" key="1">
    <source>
        <dbReference type="SAM" id="Phobius"/>
    </source>
</evidence>
<dbReference type="OrthoDB" id="3389322at2"/>
<dbReference type="HOGENOM" id="CLU_1197730_0_0_11"/>
<accession>C0VY63</accession>
<organism evidence="2 3">
    <name type="scientific">Gleimia coleocanis DSM 15436</name>
    <dbReference type="NCBI Taxonomy" id="525245"/>
    <lineage>
        <taxon>Bacteria</taxon>
        <taxon>Bacillati</taxon>
        <taxon>Actinomycetota</taxon>
        <taxon>Actinomycetes</taxon>
        <taxon>Actinomycetales</taxon>
        <taxon>Actinomycetaceae</taxon>
        <taxon>Gleimia</taxon>
    </lineage>
</organism>
<proteinExistence type="predicted"/>
<feature type="transmembrane region" description="Helical" evidence="1">
    <location>
        <begin position="64"/>
        <end position="82"/>
    </location>
</feature>
<keyword evidence="1" id="KW-0472">Membrane</keyword>
<dbReference type="eggNOG" id="ENOG5032ISC">
    <property type="taxonomic scope" value="Bacteria"/>
</dbReference>
<keyword evidence="3" id="KW-1185">Reference proteome</keyword>
<dbReference type="EMBL" id="ACFG01000004">
    <property type="protein sequence ID" value="EEH64366.1"/>
    <property type="molecule type" value="Genomic_DNA"/>
</dbReference>
<name>C0VY63_9ACTO</name>
<protein>
    <recommendedName>
        <fullName evidence="4">DUF4129 domain-containing protein</fullName>
    </recommendedName>
</protein>
<reference evidence="2 3" key="1">
    <citation type="submission" date="2009-01" db="EMBL/GenBank/DDBJ databases">
        <authorList>
            <person name="Qin X."/>
            <person name="Bachman B."/>
            <person name="Battles P."/>
            <person name="Bell A."/>
            <person name="Bess C."/>
            <person name="Bickham C."/>
            <person name="Chaboub L."/>
            <person name="Chen D."/>
            <person name="Coyle M."/>
            <person name="Deiros D.R."/>
            <person name="Dinh H."/>
            <person name="Forbes L."/>
            <person name="Fowler G."/>
            <person name="Francisco L."/>
            <person name="Fu Q."/>
            <person name="Gubbala S."/>
            <person name="Hale W."/>
            <person name="Han Y."/>
            <person name="Hemphill L."/>
            <person name="Highlander S.K."/>
            <person name="Hirani K."/>
            <person name="Hogues M."/>
            <person name="Jackson L."/>
            <person name="Jakkamsetti A."/>
            <person name="Javaid M."/>
            <person name="Jiang H."/>
            <person name="Korchina V."/>
            <person name="Kovar C."/>
            <person name="Lara F."/>
            <person name="Lee S."/>
            <person name="Mata R."/>
            <person name="Mathew T."/>
            <person name="Moen C."/>
            <person name="Morales K."/>
            <person name="Munidasa M."/>
            <person name="Nazareth L."/>
            <person name="Ngo R."/>
            <person name="Nguyen L."/>
            <person name="Okwuonu G."/>
            <person name="Ongeri F."/>
            <person name="Patil S."/>
            <person name="Petrosino J."/>
            <person name="Pham C."/>
            <person name="Pham P."/>
            <person name="Pu L.-L."/>
            <person name="Puazo M."/>
            <person name="Raj R."/>
            <person name="Reid J."/>
            <person name="Rouhana J."/>
            <person name="Saada N."/>
            <person name="Shang Y."/>
            <person name="Simmons D."/>
            <person name="Thornton R."/>
            <person name="Warren J."/>
            <person name="Weissenberger G."/>
            <person name="Zhang J."/>
            <person name="Zhang L."/>
            <person name="Zhou C."/>
            <person name="Zhu D."/>
            <person name="Muzny D."/>
            <person name="Worley K."/>
            <person name="Gibbs R."/>
        </authorList>
    </citation>
    <scope>NUCLEOTIDE SEQUENCE [LARGE SCALE GENOMIC DNA]</scope>
    <source>
        <strain evidence="2 3">DSM 15436</strain>
    </source>
</reference>
<keyword evidence="1" id="KW-0812">Transmembrane</keyword>
<dbReference type="AlphaFoldDB" id="C0VY63"/>
<comment type="caution">
    <text evidence="2">The sequence shown here is derived from an EMBL/GenBank/DDBJ whole genome shotgun (WGS) entry which is preliminary data.</text>
</comment>
<dbReference type="Proteomes" id="UP000010301">
    <property type="component" value="Unassembled WGS sequence"/>
</dbReference>
<evidence type="ECO:0000313" key="2">
    <source>
        <dbReference type="EMBL" id="EEH64366.1"/>
    </source>
</evidence>
<dbReference type="RefSeq" id="WP_006547100.1">
    <property type="nucleotide sequence ID" value="NZ_DS999545.1"/>
</dbReference>